<keyword evidence="5 12" id="KW-1133">Transmembrane helix</keyword>
<evidence type="ECO:0000256" key="11">
    <source>
        <dbReference type="RuleBase" id="RU000688"/>
    </source>
</evidence>
<dbReference type="GO" id="GO:0005886">
    <property type="term" value="C:plasma membrane"/>
    <property type="evidence" value="ECO:0007669"/>
    <property type="project" value="UniProtKB-SubCell"/>
</dbReference>
<evidence type="ECO:0000256" key="1">
    <source>
        <dbReference type="ARBA" id="ARBA00004651"/>
    </source>
</evidence>
<dbReference type="EMBL" id="DS235028">
    <property type="protein sequence ID" value="EEB10708.1"/>
    <property type="molecule type" value="Genomic_DNA"/>
</dbReference>
<dbReference type="GO" id="GO:0004930">
    <property type="term" value="F:G protein-coupled receptor activity"/>
    <property type="evidence" value="ECO:0007669"/>
    <property type="project" value="UniProtKB-KW"/>
</dbReference>
<dbReference type="HOGENOM" id="CLU_049788_0_0_1"/>
<feature type="transmembrane region" description="Helical" evidence="12">
    <location>
        <begin position="86"/>
        <end position="103"/>
    </location>
</feature>
<reference evidence="14" key="1">
    <citation type="submission" date="2007-04" db="EMBL/GenBank/DDBJ databases">
        <title>Annotation of Pediculus humanus corporis strain USDA.</title>
        <authorList>
            <person name="Kirkness E."/>
            <person name="Hannick L."/>
            <person name="Hass B."/>
            <person name="Bruggner R."/>
            <person name="Lawson D."/>
            <person name="Bidwell S."/>
            <person name="Joardar V."/>
            <person name="Caler E."/>
            <person name="Walenz B."/>
            <person name="Inman J."/>
            <person name="Schobel S."/>
            <person name="Galinsky K."/>
            <person name="Amedeo P."/>
            <person name="Strausberg R."/>
        </authorList>
    </citation>
    <scope>NUCLEOTIDE SEQUENCE</scope>
    <source>
        <strain evidence="14">USDA</strain>
    </source>
</reference>
<dbReference type="InParanoid" id="E0VBF2"/>
<comment type="subcellular location">
    <subcellularLocation>
        <location evidence="1">Cell membrane</location>
        <topology evidence="1">Multi-pass membrane protein</topology>
    </subcellularLocation>
</comment>
<dbReference type="InterPro" id="IPR017452">
    <property type="entry name" value="GPCR_Rhodpsn_7TM"/>
</dbReference>
<keyword evidence="4 11" id="KW-0812">Transmembrane</keyword>
<evidence type="ECO:0000256" key="8">
    <source>
        <dbReference type="ARBA" id="ARBA00023170"/>
    </source>
</evidence>
<evidence type="ECO:0000256" key="4">
    <source>
        <dbReference type="ARBA" id="ARBA00022692"/>
    </source>
</evidence>
<dbReference type="GO" id="GO:0007204">
    <property type="term" value="P:positive regulation of cytosolic calcium ion concentration"/>
    <property type="evidence" value="ECO:0007669"/>
    <property type="project" value="TreeGrafter"/>
</dbReference>
<keyword evidence="16" id="KW-1185">Reference proteome</keyword>
<dbReference type="KEGG" id="phu:Phum_PHUM060140"/>
<dbReference type="eggNOG" id="KOG3656">
    <property type="taxonomic scope" value="Eukaryota"/>
</dbReference>
<evidence type="ECO:0000256" key="2">
    <source>
        <dbReference type="ARBA" id="ARBA00010663"/>
    </source>
</evidence>
<feature type="transmembrane region" description="Helical" evidence="12">
    <location>
        <begin position="165"/>
        <end position="187"/>
    </location>
</feature>
<dbReference type="Proteomes" id="UP000009046">
    <property type="component" value="Unassembled WGS sequence"/>
</dbReference>
<dbReference type="InterPro" id="IPR000276">
    <property type="entry name" value="GPCR_Rhodpsn"/>
</dbReference>
<dbReference type="PRINTS" id="PR00237">
    <property type="entry name" value="GPCRRHODOPSN"/>
</dbReference>
<gene>
    <name evidence="15" type="primary">8230973</name>
    <name evidence="14" type="ORF">Phum_PHUM060140</name>
</gene>
<proteinExistence type="inferred from homology"/>
<keyword evidence="6 11" id="KW-0297">G-protein coupled receptor</keyword>
<dbReference type="PANTHER" id="PTHR11866">
    <property type="entry name" value="G-PROTEIN COUPLED RECEPTOR FAMILY 1 MEMBER"/>
    <property type="match status" value="1"/>
</dbReference>
<evidence type="ECO:0000313" key="16">
    <source>
        <dbReference type="Proteomes" id="UP000009046"/>
    </source>
</evidence>
<dbReference type="VEuPathDB" id="VectorBase:PHUM060140"/>
<dbReference type="RefSeq" id="XP_002423446.1">
    <property type="nucleotide sequence ID" value="XM_002423401.1"/>
</dbReference>
<evidence type="ECO:0000256" key="9">
    <source>
        <dbReference type="ARBA" id="ARBA00023180"/>
    </source>
</evidence>
<dbReference type="InterPro" id="IPR008365">
    <property type="entry name" value="Prostanoid_rcpt"/>
</dbReference>
<dbReference type="GeneID" id="8230973"/>
<evidence type="ECO:0000256" key="5">
    <source>
        <dbReference type="ARBA" id="ARBA00022989"/>
    </source>
</evidence>
<keyword evidence="10 11" id="KW-0807">Transducer</keyword>
<feature type="domain" description="G-protein coupled receptors family 1 profile" evidence="13">
    <location>
        <begin position="58"/>
        <end position="332"/>
    </location>
</feature>
<comment type="similarity">
    <text evidence="2 11">Belongs to the G-protein coupled receptor 1 family.</text>
</comment>
<reference evidence="14" key="2">
    <citation type="submission" date="2007-04" db="EMBL/GenBank/DDBJ databases">
        <title>The genome of the human body louse.</title>
        <authorList>
            <consortium name="The Human Body Louse Genome Consortium"/>
            <person name="Kirkness E."/>
            <person name="Walenz B."/>
            <person name="Hass B."/>
            <person name="Bruggner R."/>
            <person name="Strausberg R."/>
        </authorList>
    </citation>
    <scope>NUCLEOTIDE SEQUENCE</scope>
    <source>
        <strain evidence="14">USDA</strain>
    </source>
</reference>
<dbReference type="PROSITE" id="PS00237">
    <property type="entry name" value="G_PROTEIN_RECEP_F1_1"/>
    <property type="match status" value="1"/>
</dbReference>
<dbReference type="PROSITE" id="PS50262">
    <property type="entry name" value="G_PROTEIN_RECEP_F1_2"/>
    <property type="match status" value="1"/>
</dbReference>
<accession>E0VBF2</accession>
<keyword evidence="9" id="KW-0325">Glycoprotein</keyword>
<keyword evidence="3" id="KW-1003">Cell membrane</keyword>
<dbReference type="SUPFAM" id="SSF81321">
    <property type="entry name" value="Family A G protein-coupled receptor-like"/>
    <property type="match status" value="1"/>
</dbReference>
<dbReference type="AlphaFoldDB" id="E0VBF2"/>
<feature type="transmembrane region" description="Helical" evidence="12">
    <location>
        <begin position="279"/>
        <end position="300"/>
    </location>
</feature>
<dbReference type="EMBL" id="AAZO01000705">
    <property type="status" value="NOT_ANNOTATED_CDS"/>
    <property type="molecule type" value="Genomic_DNA"/>
</dbReference>
<name>E0VBF2_PEDHC</name>
<organism>
    <name type="scientific">Pediculus humanus subsp. corporis</name>
    <name type="common">Body louse</name>
    <dbReference type="NCBI Taxonomy" id="121224"/>
    <lineage>
        <taxon>Eukaryota</taxon>
        <taxon>Metazoa</taxon>
        <taxon>Ecdysozoa</taxon>
        <taxon>Arthropoda</taxon>
        <taxon>Hexapoda</taxon>
        <taxon>Insecta</taxon>
        <taxon>Pterygota</taxon>
        <taxon>Neoptera</taxon>
        <taxon>Paraneoptera</taxon>
        <taxon>Psocodea</taxon>
        <taxon>Troctomorpha</taxon>
        <taxon>Phthiraptera</taxon>
        <taxon>Anoplura</taxon>
        <taxon>Pediculidae</taxon>
        <taxon>Pediculus</taxon>
    </lineage>
</organism>
<evidence type="ECO:0000256" key="6">
    <source>
        <dbReference type="ARBA" id="ARBA00023040"/>
    </source>
</evidence>
<feature type="transmembrane region" description="Helical" evidence="12">
    <location>
        <begin position="46"/>
        <end position="66"/>
    </location>
</feature>
<evidence type="ECO:0000313" key="14">
    <source>
        <dbReference type="EMBL" id="EEB10708.1"/>
    </source>
</evidence>
<keyword evidence="7 12" id="KW-0472">Membrane</keyword>
<sequence length="377" mass="43022">MAEVGDIIENVTTVLTSRSHDNNNNNIGHVFNRSPPYRHLSVTGQVIVTTSYAIGVIGNLTALYIIHKEKKLKYKNKKHSLMLKCLIGNDLVALLGMLVQMYVQLYFPIEISGSHLSCVFRVIWRWFGLSSGCVAIVMAIERWLALTHPFFYQKNVTYNGILKSILILWSSAFMLVSMPFLGFGLYFDRKSKCCIRYRLATNPIDVAYAYVFFAYGLLLCFGISCANLSVTRYLCNSSRSHKEVSGHRFSRTLKRQQSSSLRVQSVSSSTPGEIAFARLMVALSFSFLICWMPQLLSIPLAQFAPNNLKSIIFFRAADILMAIHFMLDPYIYVLLHHHFPCLKITFEVIPRHCCCCSNLIRDKTYEEHSDRFITSSR</sequence>
<dbReference type="FunCoup" id="E0VBF2">
    <property type="interactions" value="71"/>
</dbReference>
<evidence type="ECO:0000256" key="10">
    <source>
        <dbReference type="ARBA" id="ARBA00023224"/>
    </source>
</evidence>
<dbReference type="STRING" id="121224.E0VBF2"/>
<keyword evidence="8 11" id="KW-0675">Receptor</keyword>
<evidence type="ECO:0000313" key="15">
    <source>
        <dbReference type="EnsemblMetazoa" id="PHUM060140-PA"/>
    </source>
</evidence>
<dbReference type="OMA" id="VGHVVWR"/>
<dbReference type="Pfam" id="PF00001">
    <property type="entry name" value="7tm_1"/>
    <property type="match status" value="1"/>
</dbReference>
<dbReference type="PANTHER" id="PTHR11866:SF16">
    <property type="entry name" value="PROSTAGLANDIN E2 RECEPTOR EP4 SUBTYPE-LIKE PROTEIN"/>
    <property type="match status" value="1"/>
</dbReference>
<dbReference type="CTD" id="8230973"/>
<feature type="transmembrane region" description="Helical" evidence="12">
    <location>
        <begin position="207"/>
        <end position="230"/>
    </location>
</feature>
<dbReference type="OrthoDB" id="8193713at2759"/>
<feature type="transmembrane region" description="Helical" evidence="12">
    <location>
        <begin position="123"/>
        <end position="144"/>
    </location>
</feature>
<reference evidence="15" key="3">
    <citation type="submission" date="2021-02" db="UniProtKB">
        <authorList>
            <consortium name="EnsemblMetazoa"/>
        </authorList>
    </citation>
    <scope>IDENTIFICATION</scope>
    <source>
        <strain evidence="15">USDA</strain>
    </source>
</reference>
<dbReference type="GO" id="GO:0007189">
    <property type="term" value="P:adenylate cyclase-activating G protein-coupled receptor signaling pathway"/>
    <property type="evidence" value="ECO:0007669"/>
    <property type="project" value="TreeGrafter"/>
</dbReference>
<evidence type="ECO:0000259" key="13">
    <source>
        <dbReference type="PROSITE" id="PS50262"/>
    </source>
</evidence>
<evidence type="ECO:0000256" key="12">
    <source>
        <dbReference type="SAM" id="Phobius"/>
    </source>
</evidence>
<protein>
    <submittedName>
        <fullName evidence="14 15">Rhodopsin, GQ-coupled, putative</fullName>
    </submittedName>
</protein>
<feature type="transmembrane region" description="Helical" evidence="12">
    <location>
        <begin position="312"/>
        <end position="335"/>
    </location>
</feature>
<dbReference type="Gene3D" id="1.20.1070.10">
    <property type="entry name" value="Rhodopsin 7-helix transmembrane proteins"/>
    <property type="match status" value="1"/>
</dbReference>
<evidence type="ECO:0000256" key="3">
    <source>
        <dbReference type="ARBA" id="ARBA00022475"/>
    </source>
</evidence>
<dbReference type="EnsemblMetazoa" id="PHUM060140-RA">
    <property type="protein sequence ID" value="PHUM060140-PA"/>
    <property type="gene ID" value="PHUM060140"/>
</dbReference>
<evidence type="ECO:0000256" key="7">
    <source>
        <dbReference type="ARBA" id="ARBA00023136"/>
    </source>
</evidence>